<dbReference type="EMBL" id="KZ679262">
    <property type="protein sequence ID" value="PTB40624.1"/>
    <property type="molecule type" value="Genomic_DNA"/>
</dbReference>
<dbReference type="STRING" id="1042311.A0A2T3Z740"/>
<dbReference type="GO" id="GO:0009116">
    <property type="term" value="P:nucleoside metabolic process"/>
    <property type="evidence" value="ECO:0007669"/>
    <property type="project" value="InterPro"/>
</dbReference>
<feature type="compositionally biased region" description="Polar residues" evidence="1">
    <location>
        <begin position="1338"/>
        <end position="1349"/>
    </location>
</feature>
<sequence>MDWHDGAASIASVDGQGATYSFRRQSAMDATNSEDYESHVFDLGLSQEAGNKEETIDSTRLMEGTQFNKSMVLATGRVDSQQFYAPSDSLTSNTNDGNQNFGVGSMFQWDVDSANTTTNNIANNFIEPSPISPGLFYPNIAFDFNPDLFDSEHMVNLYPDADDAMPKSASAAGASRMGAADEAARTHTVNEVTIENLPQVAPETAPRKMTPKDLPTLRDHTDLTINQLEIPLDECIPFETDEFGEKKVMPNGALLGNRKYRCRTFLVLNRGDQLFMLATECARVLGYRDSYLLFNKNRSLYKIIASQAEKDDLVQQEIIPFSYRSRQITIVTARSIFRQFGSRVIENGRRVRDEYWETKARKQGFTKADTADETDLAEEKRPGGASFLNYGADAEHVETFASATDSGYASLPIHEYKGNVQKIERNGNQQFHSNASDINYTNLLDNENQCLDDASSIYTTGPNIPPSKKDAYISSLADDLRNKVSTEKLDEKSVDRICKALPRHLKTFAMRVGSSGSALICRDVMVFVRRYRSEIAIAMRNSYIRENTVRADGLEYNTAMMDLGDLISNWDLNTNLLQDPNNALNKKPDDVMDDSHYHNLDEADGATDSLPELSAYRDFISKHPAYEWLLQSIQRELYMDVSGNVQTNIRETILGYLPKAHRVGRREAPKRYILTFTVDWDLALFLREQEYRESPERAVERAITITGSKFDAQAATTLQYLSQTWSSYGVCLLRIVKHVVCDTHNMAISYNLPDGTQLKSWPRGPEFKLEVTGAAESIAEIGEQLAWLGSALRPSPHESGAAVVGAFVSGMGINSAEEPAPTYFCNINFEFDMIDDAGEISNGQCWHQLFRNPVIVKGYPIPRRPMSDIGLEISLDTMANLVGTRHINTFHNKIFIKGFSAMLIPTRCSDNILLWHSFCKKNGDRVSYLDGRDLHAEDISLHRLETSRHILGWSSSVKYLVGSADANYNISSSWFRRPDENCKLDGVSISKAAIGKREKPPWAIREPYRKRLNLLSQKYMVLWDVGCKRGWLVNGVNALLHLLRASLEFNKTNDPPSEFLFKSDMFKEADIPYTVSAAREVLRNPANLDMELYKEDEQDESGARIKFRVRDRVNELFEVLEKAIDYQRMIADNRKEEPKSAPRKDLEGWNFKDIATDKDPVYLRLAKVKTAGKGWVDFTRAIEAVFLFGGDFGNLMNPIPENSTCSHWETLPPNKYYLAASAKDLNDIIDSMGGNLKANPPRLTDSLVWHSVNMTSNIRCDGSTHAETHCERAQAIWPLRISQPSPKITTLSLEDGGAVVFGHSESIGWIWNDFGDPEKGKLPFDEESDDDNSADSGIGSSLRSPTIPESQYAGQNIHSLRHEHYKIAIICALPKELMAIRALFDETHQDLPQHESDTNTYALGRLGIYNVVAACLPCGDYGTNAASKVASDIEKSFRAVKWYFVVGIGGGIPSDEHDIRLGDVVVSTGVIQHDMGKVMQKDSKIRSTGFPQRPARSLLTALSSVQSDPSVTHDALEAHIQRIVSLRPEYQSPGEDRDRLFPVNSKHNYRQKTCENCKGPHVPKKPRPPGPHIHYGLIASGNQVIKDAATRDRIGAGMNVLCFEMEGAGVMATGNCLVIRGICDYADSHKNDEWHKYAAATAAAYTKLARWFRYRSDRSPT</sequence>
<dbReference type="OrthoDB" id="1658288at2759"/>
<name>A0A2T3Z740_TRIA4</name>
<dbReference type="InterPro" id="IPR013933">
    <property type="entry name" value="CRC_Rsc7/Swp82"/>
</dbReference>
<evidence type="ECO:0000313" key="3">
    <source>
        <dbReference type="EMBL" id="PTB40624.1"/>
    </source>
</evidence>
<dbReference type="Proteomes" id="UP000240493">
    <property type="component" value="Unassembled WGS sequence"/>
</dbReference>
<accession>A0A2T3Z740</accession>
<feature type="region of interest" description="Disordered" evidence="1">
    <location>
        <begin position="1320"/>
        <end position="1349"/>
    </location>
</feature>
<dbReference type="InterPro" id="IPR035994">
    <property type="entry name" value="Nucleoside_phosphorylase_sf"/>
</dbReference>
<evidence type="ECO:0000256" key="1">
    <source>
        <dbReference type="SAM" id="MobiDB-lite"/>
    </source>
</evidence>
<dbReference type="Pfam" id="PF08624">
    <property type="entry name" value="CRC_subunit"/>
    <property type="match status" value="1"/>
</dbReference>
<dbReference type="Pfam" id="PF01048">
    <property type="entry name" value="PNP_UDP_1"/>
    <property type="match status" value="1"/>
</dbReference>
<dbReference type="PANTHER" id="PTHR46082">
    <property type="entry name" value="ATP/GTP-BINDING PROTEIN-RELATED"/>
    <property type="match status" value="1"/>
</dbReference>
<gene>
    <name evidence="3" type="ORF">M441DRAFT_80106</name>
</gene>
<dbReference type="GO" id="GO:0003824">
    <property type="term" value="F:catalytic activity"/>
    <property type="evidence" value="ECO:0007669"/>
    <property type="project" value="InterPro"/>
</dbReference>
<organism evidence="3 4">
    <name type="scientific">Trichoderma asperellum (strain ATCC 204424 / CBS 433.97 / NBRC 101777)</name>
    <dbReference type="NCBI Taxonomy" id="1042311"/>
    <lineage>
        <taxon>Eukaryota</taxon>
        <taxon>Fungi</taxon>
        <taxon>Dikarya</taxon>
        <taxon>Ascomycota</taxon>
        <taxon>Pezizomycotina</taxon>
        <taxon>Sordariomycetes</taxon>
        <taxon>Hypocreomycetidae</taxon>
        <taxon>Hypocreales</taxon>
        <taxon>Hypocreaceae</taxon>
        <taxon>Trichoderma</taxon>
    </lineage>
</organism>
<dbReference type="PANTHER" id="PTHR46082:SF11">
    <property type="entry name" value="AAA+ ATPASE DOMAIN-CONTAINING PROTEIN-RELATED"/>
    <property type="match status" value="1"/>
</dbReference>
<dbReference type="SUPFAM" id="SSF53167">
    <property type="entry name" value="Purine and uridine phosphorylases"/>
    <property type="match status" value="1"/>
</dbReference>
<protein>
    <recommendedName>
        <fullName evidence="2">Nucleoside phosphorylase domain-containing protein</fullName>
    </recommendedName>
</protein>
<feature type="domain" description="Nucleoside phosphorylase" evidence="2">
    <location>
        <begin position="1366"/>
        <end position="1641"/>
    </location>
</feature>
<dbReference type="InterPro" id="IPR053137">
    <property type="entry name" value="NLR-like"/>
</dbReference>
<evidence type="ECO:0000313" key="4">
    <source>
        <dbReference type="Proteomes" id="UP000240493"/>
    </source>
</evidence>
<keyword evidence="4" id="KW-1185">Reference proteome</keyword>
<evidence type="ECO:0000259" key="2">
    <source>
        <dbReference type="Pfam" id="PF01048"/>
    </source>
</evidence>
<dbReference type="InterPro" id="IPR000845">
    <property type="entry name" value="Nucleoside_phosphorylase_d"/>
</dbReference>
<dbReference type="Gene3D" id="3.40.50.1580">
    <property type="entry name" value="Nucleoside phosphorylase domain"/>
    <property type="match status" value="1"/>
</dbReference>
<proteinExistence type="predicted"/>
<reference evidence="3 4" key="1">
    <citation type="submission" date="2016-07" db="EMBL/GenBank/DDBJ databases">
        <title>Multiple horizontal gene transfer events from other fungi enriched the ability of initially mycotrophic Trichoderma (Ascomycota) to feed on dead plant biomass.</title>
        <authorList>
            <consortium name="DOE Joint Genome Institute"/>
            <person name="Aerts A."/>
            <person name="Atanasova L."/>
            <person name="Chenthamara K."/>
            <person name="Zhang J."/>
            <person name="Grujic M."/>
            <person name="Henrissat B."/>
            <person name="Kuo A."/>
            <person name="Salamov A."/>
            <person name="Lipzen A."/>
            <person name="Labutti K."/>
            <person name="Barry K."/>
            <person name="Miao Y."/>
            <person name="Rahimi M.J."/>
            <person name="Shen Q."/>
            <person name="Grigoriev I.V."/>
            <person name="Kubicek C.P."/>
            <person name="Druzhinina I.S."/>
        </authorList>
    </citation>
    <scope>NUCLEOTIDE SEQUENCE [LARGE SCALE GENOMIC DNA]</scope>
    <source>
        <strain evidence="3 4">CBS 433.97</strain>
    </source>
</reference>